<gene>
    <name evidence="2" type="ORF">KIN20_000984</name>
</gene>
<sequence>MPMANTCQRHGNSAVKVDGDGGESRPQWHSIPLYLGLLEKKLADIVVVMFESFDRIKPSVIFIASGVEGH</sequence>
<evidence type="ECO:0000313" key="3">
    <source>
        <dbReference type="Proteomes" id="UP001196413"/>
    </source>
</evidence>
<reference evidence="2" key="1">
    <citation type="submission" date="2021-06" db="EMBL/GenBank/DDBJ databases">
        <title>Parelaphostrongylus tenuis whole genome reference sequence.</title>
        <authorList>
            <person name="Garwood T.J."/>
            <person name="Larsen P.A."/>
            <person name="Fountain-Jones N.M."/>
            <person name="Garbe J.R."/>
            <person name="Macchietto M.G."/>
            <person name="Kania S.A."/>
            <person name="Gerhold R.W."/>
            <person name="Richards J.E."/>
            <person name="Wolf T.M."/>
        </authorList>
    </citation>
    <scope>NUCLEOTIDE SEQUENCE</scope>
    <source>
        <strain evidence="2">MNPRO001-30</strain>
        <tissue evidence="2">Meninges</tissue>
    </source>
</reference>
<protein>
    <submittedName>
        <fullName evidence="2">Uncharacterized protein</fullName>
    </submittedName>
</protein>
<feature type="compositionally biased region" description="Polar residues" evidence="1">
    <location>
        <begin position="1"/>
        <end position="11"/>
    </location>
</feature>
<dbReference type="AlphaFoldDB" id="A0AAD5LSY4"/>
<accession>A0AAD5LSY4</accession>
<comment type="caution">
    <text evidence="2">The sequence shown here is derived from an EMBL/GenBank/DDBJ whole genome shotgun (WGS) entry which is preliminary data.</text>
</comment>
<proteinExistence type="predicted"/>
<dbReference type="Proteomes" id="UP001196413">
    <property type="component" value="Unassembled WGS sequence"/>
</dbReference>
<dbReference type="EMBL" id="JAHQIW010000152">
    <property type="protein sequence ID" value="KAJ1346232.1"/>
    <property type="molecule type" value="Genomic_DNA"/>
</dbReference>
<name>A0AAD5LSY4_PARTN</name>
<feature type="region of interest" description="Disordered" evidence="1">
    <location>
        <begin position="1"/>
        <end position="25"/>
    </location>
</feature>
<keyword evidence="3" id="KW-1185">Reference proteome</keyword>
<evidence type="ECO:0000256" key="1">
    <source>
        <dbReference type="SAM" id="MobiDB-lite"/>
    </source>
</evidence>
<organism evidence="2 3">
    <name type="scientific">Parelaphostrongylus tenuis</name>
    <name type="common">Meningeal worm</name>
    <dbReference type="NCBI Taxonomy" id="148309"/>
    <lineage>
        <taxon>Eukaryota</taxon>
        <taxon>Metazoa</taxon>
        <taxon>Ecdysozoa</taxon>
        <taxon>Nematoda</taxon>
        <taxon>Chromadorea</taxon>
        <taxon>Rhabditida</taxon>
        <taxon>Rhabditina</taxon>
        <taxon>Rhabditomorpha</taxon>
        <taxon>Strongyloidea</taxon>
        <taxon>Metastrongylidae</taxon>
        <taxon>Parelaphostrongylus</taxon>
    </lineage>
</organism>
<evidence type="ECO:0000313" key="2">
    <source>
        <dbReference type="EMBL" id="KAJ1346232.1"/>
    </source>
</evidence>